<dbReference type="AlphaFoldDB" id="A0A0E9SQQ8"/>
<feature type="chain" id="PRO_5002432311" description="Secreted protein" evidence="1">
    <location>
        <begin position="21"/>
        <end position="55"/>
    </location>
</feature>
<evidence type="ECO:0000256" key="1">
    <source>
        <dbReference type="SAM" id="SignalP"/>
    </source>
</evidence>
<evidence type="ECO:0000313" key="2">
    <source>
        <dbReference type="EMBL" id="JAH42833.1"/>
    </source>
</evidence>
<sequence length="55" mass="5781">MYVCCCVCVRACVYVSACVACVCDFREGSGWSLLVAWDGGGTSWSHSCPCSTSSS</sequence>
<protein>
    <recommendedName>
        <fullName evidence="3">Secreted protein</fullName>
    </recommendedName>
</protein>
<accession>A0A0E9SQQ8</accession>
<name>A0A0E9SQQ8_ANGAN</name>
<organism evidence="2">
    <name type="scientific">Anguilla anguilla</name>
    <name type="common">European freshwater eel</name>
    <name type="synonym">Muraena anguilla</name>
    <dbReference type="NCBI Taxonomy" id="7936"/>
    <lineage>
        <taxon>Eukaryota</taxon>
        <taxon>Metazoa</taxon>
        <taxon>Chordata</taxon>
        <taxon>Craniata</taxon>
        <taxon>Vertebrata</taxon>
        <taxon>Euteleostomi</taxon>
        <taxon>Actinopterygii</taxon>
        <taxon>Neopterygii</taxon>
        <taxon>Teleostei</taxon>
        <taxon>Anguilliformes</taxon>
        <taxon>Anguillidae</taxon>
        <taxon>Anguilla</taxon>
    </lineage>
</organism>
<proteinExistence type="predicted"/>
<keyword evidence="1" id="KW-0732">Signal</keyword>
<reference evidence="2" key="1">
    <citation type="submission" date="2014-11" db="EMBL/GenBank/DDBJ databases">
        <authorList>
            <person name="Amaro Gonzalez C."/>
        </authorList>
    </citation>
    <scope>NUCLEOTIDE SEQUENCE</scope>
</reference>
<dbReference type="EMBL" id="GBXM01065744">
    <property type="protein sequence ID" value="JAH42833.1"/>
    <property type="molecule type" value="Transcribed_RNA"/>
</dbReference>
<reference evidence="2" key="2">
    <citation type="journal article" date="2015" name="Fish Shellfish Immunol.">
        <title>Early steps in the European eel (Anguilla anguilla)-Vibrio vulnificus interaction in the gills: Role of the RtxA13 toxin.</title>
        <authorList>
            <person name="Callol A."/>
            <person name="Pajuelo D."/>
            <person name="Ebbesson L."/>
            <person name="Teles M."/>
            <person name="MacKenzie S."/>
            <person name="Amaro C."/>
        </authorList>
    </citation>
    <scope>NUCLEOTIDE SEQUENCE</scope>
</reference>
<feature type="signal peptide" evidence="1">
    <location>
        <begin position="1"/>
        <end position="20"/>
    </location>
</feature>
<evidence type="ECO:0008006" key="3">
    <source>
        <dbReference type="Google" id="ProtNLM"/>
    </source>
</evidence>